<evidence type="ECO:0000313" key="1">
    <source>
        <dbReference type="EMBL" id="RVT61559.1"/>
    </source>
</evidence>
<protein>
    <submittedName>
        <fullName evidence="1">Uncharacterized protein</fullName>
    </submittedName>
</protein>
<dbReference type="InterPro" id="IPR014794">
    <property type="entry name" value="DUF1779"/>
</dbReference>
<dbReference type="Pfam" id="PF08680">
    <property type="entry name" value="DUF1779"/>
    <property type="match status" value="1"/>
</dbReference>
<accession>A0A437KA19</accession>
<dbReference type="RefSeq" id="WP_127739016.1">
    <property type="nucleotide sequence ID" value="NZ_RZTZ01000005.1"/>
</dbReference>
<evidence type="ECO:0000313" key="2">
    <source>
        <dbReference type="Proteomes" id="UP000288024"/>
    </source>
</evidence>
<organism evidence="1 2">
    <name type="scientific">Niallia taxi</name>
    <dbReference type="NCBI Taxonomy" id="2499688"/>
    <lineage>
        <taxon>Bacteria</taxon>
        <taxon>Bacillati</taxon>
        <taxon>Bacillota</taxon>
        <taxon>Bacilli</taxon>
        <taxon>Bacillales</taxon>
        <taxon>Bacillaceae</taxon>
        <taxon>Niallia</taxon>
    </lineage>
</organism>
<dbReference type="AlphaFoldDB" id="A0A437KA19"/>
<dbReference type="Proteomes" id="UP000288024">
    <property type="component" value="Unassembled WGS sequence"/>
</dbReference>
<keyword evidence="2" id="KW-1185">Reference proteome</keyword>
<dbReference type="InterPro" id="IPR010916">
    <property type="entry name" value="TonB_box_CS"/>
</dbReference>
<proteinExistence type="predicted"/>
<dbReference type="EMBL" id="RZTZ01000005">
    <property type="protein sequence ID" value="RVT61559.1"/>
    <property type="molecule type" value="Genomic_DNA"/>
</dbReference>
<comment type="caution">
    <text evidence="1">The sequence shown here is derived from an EMBL/GenBank/DDBJ whole genome shotgun (WGS) entry which is preliminary data.</text>
</comment>
<dbReference type="InterPro" id="IPR036209">
    <property type="entry name" value="YwmB-like_sf"/>
</dbReference>
<sequence>MNKKRRAFYLVLMILVGLAAVTIGNKPIIAKKQLDLFIINGIIKKDQNINVTEWSLHAREKMGNVKSLSDAKAVKADLQEKFPAAKWTEAETDSAWQAKAVLAADGYKEESLTVTASLTTQTSQSYVIYEVKGKELSDQFSKKLEKDIEEKVSAIFRGKPTIFSCIKGEFNDKMSKSLPYYVNHLLDAFQAKQIEALEEADFVSTSAMTSIFDEKIQENDKVMNLQLGIRTQGMGGKTTFVVGTPIITIEY</sequence>
<reference evidence="1 2" key="1">
    <citation type="submission" date="2019-01" db="EMBL/GenBank/DDBJ databases">
        <title>Bacillus sp. M5HDSG1-1, whole genome shotgun sequence.</title>
        <authorList>
            <person name="Tuo L."/>
        </authorList>
    </citation>
    <scope>NUCLEOTIDE SEQUENCE [LARGE SCALE GENOMIC DNA]</scope>
    <source>
        <strain evidence="1 2">M5HDSG1-1</strain>
    </source>
</reference>
<dbReference type="Gene3D" id="3.30.2030.10">
    <property type="entry name" value="YwmB-like"/>
    <property type="match status" value="1"/>
</dbReference>
<gene>
    <name evidence="1" type="ORF">EM808_15030</name>
</gene>
<dbReference type="Gene3D" id="3.30.360.40">
    <property type="entry name" value="YwmB-like"/>
    <property type="match status" value="1"/>
</dbReference>
<dbReference type="PROSITE" id="PS00430">
    <property type="entry name" value="TONB_DEPENDENT_REC_1"/>
    <property type="match status" value="1"/>
</dbReference>
<dbReference type="SUPFAM" id="SSF143842">
    <property type="entry name" value="YwmB-like"/>
    <property type="match status" value="1"/>
</dbReference>
<name>A0A437KA19_9BACI</name>